<accession>A0A8H5DQY0</accession>
<comment type="caution">
    <text evidence="2">The sequence shown here is derived from an EMBL/GenBank/DDBJ whole genome shotgun (WGS) entry which is preliminary data.</text>
</comment>
<protein>
    <submittedName>
        <fullName evidence="2">Uncharacterized protein</fullName>
    </submittedName>
</protein>
<feature type="compositionally biased region" description="Pro residues" evidence="1">
    <location>
        <begin position="654"/>
        <end position="663"/>
    </location>
</feature>
<gene>
    <name evidence="2" type="ORF">FANTH_12964</name>
</gene>
<dbReference type="Proteomes" id="UP000573603">
    <property type="component" value="Unassembled WGS sequence"/>
</dbReference>
<feature type="region of interest" description="Disordered" evidence="1">
    <location>
        <begin position="1"/>
        <end position="36"/>
    </location>
</feature>
<organism evidence="2 3">
    <name type="scientific">Fusarium anthophilum</name>
    <dbReference type="NCBI Taxonomy" id="48485"/>
    <lineage>
        <taxon>Eukaryota</taxon>
        <taxon>Fungi</taxon>
        <taxon>Dikarya</taxon>
        <taxon>Ascomycota</taxon>
        <taxon>Pezizomycotina</taxon>
        <taxon>Sordariomycetes</taxon>
        <taxon>Hypocreomycetidae</taxon>
        <taxon>Hypocreales</taxon>
        <taxon>Nectriaceae</taxon>
        <taxon>Fusarium</taxon>
        <taxon>Fusarium fujikuroi species complex</taxon>
    </lineage>
</organism>
<dbReference type="EMBL" id="JABEVY010000445">
    <property type="protein sequence ID" value="KAF5232503.1"/>
    <property type="molecule type" value="Genomic_DNA"/>
</dbReference>
<sequence>MSNAQDKRAAEPHEDEPAKKRGRPSKAVLNSKVPEDSMSRVQARAMLLRHPELQYSSQDESSFYEDLIPWPEQYEWSDEDVALVEEEWKNSEIRECSENLNTSQYASLFLLLKISLRLYRTTPTILLSPVCALRYQPVSKVAKKWVLSAGFCETLASIMVHPCWKENIDSLALALRLRKSYHEIHKAERERASERGERLSSLSDILYKLGEAVPKETKRPKAVPEYDHVFGWSVLPVTQWDLDVLGKVVDSMDFKPQWNYSVKDALIAWKAENSGRPEKPPQDKLSLIYALTHKSIFKFIRLLLRQLTPTQGTEESDDNESQSPDPSSDDDRSQVEASSSHRESRRLTVIDDSSDEEYVRLRRNTGRLPLIRHGCDANDAEEEGTSPVLPEEHEPDPLDSVESEGDRGGMTNTFDDSVGPDFGELDLQNTNESPEFRPHGPTLADLLPSERHASPVYASLREKKMLSELSELRKENKELRDGQKQLQDLFTEGQKEQKQLVLDMKQQLDKMQSELSQMRQAREAPGDVVQSHSERPSHPEATLIVPRSPELGTHQSPPPLDDVTMSEEVADDLPMEDEIAAEQPVPKQKTPEPERSEQPATNAQEQATEPDSNINPAVADEDGTQAVSQLPGTIAETSSTNAEARASEQSSALPPWPVLPLNPPMPRRNIPRLAWTGAGRFPLTSDAHDVFVTPRSKVLKILKGYE</sequence>
<feature type="compositionally biased region" description="Polar residues" evidence="1">
    <location>
        <begin position="625"/>
        <end position="652"/>
    </location>
</feature>
<feature type="region of interest" description="Disordered" evidence="1">
    <location>
        <begin position="371"/>
        <end position="450"/>
    </location>
</feature>
<feature type="compositionally biased region" description="Basic and acidic residues" evidence="1">
    <location>
        <begin position="1"/>
        <end position="19"/>
    </location>
</feature>
<evidence type="ECO:0000256" key="1">
    <source>
        <dbReference type="SAM" id="MobiDB-lite"/>
    </source>
</evidence>
<evidence type="ECO:0000313" key="2">
    <source>
        <dbReference type="EMBL" id="KAF5232503.1"/>
    </source>
</evidence>
<proteinExistence type="predicted"/>
<feature type="region of interest" description="Disordered" evidence="1">
    <location>
        <begin position="310"/>
        <end position="349"/>
    </location>
</feature>
<reference evidence="2 3" key="1">
    <citation type="journal article" date="2020" name="BMC Genomics">
        <title>Correction to: Identification and distribution of gene clusters required for synthesis of sphingolipid metabolism inhibitors in diverse species of the filamentous fungus Fusarium.</title>
        <authorList>
            <person name="Kim H.S."/>
            <person name="Lohmar J.M."/>
            <person name="Busman M."/>
            <person name="Brown D.W."/>
            <person name="Naumann T.A."/>
            <person name="Divon H.H."/>
            <person name="Lysoe E."/>
            <person name="Uhlig S."/>
            <person name="Proctor R.H."/>
        </authorList>
    </citation>
    <scope>NUCLEOTIDE SEQUENCE [LARGE SCALE GENOMIC DNA]</scope>
    <source>
        <strain evidence="2 3">NRRL 25214</strain>
    </source>
</reference>
<feature type="compositionally biased region" description="Basic and acidic residues" evidence="1">
    <location>
        <begin position="329"/>
        <end position="349"/>
    </location>
</feature>
<evidence type="ECO:0000313" key="3">
    <source>
        <dbReference type="Proteomes" id="UP000573603"/>
    </source>
</evidence>
<name>A0A8H5DQY0_9HYPO</name>
<keyword evidence="3" id="KW-1185">Reference proteome</keyword>
<feature type="compositionally biased region" description="Acidic residues" evidence="1">
    <location>
        <begin position="564"/>
        <end position="580"/>
    </location>
</feature>
<feature type="region of interest" description="Disordered" evidence="1">
    <location>
        <begin position="511"/>
        <end position="663"/>
    </location>
</feature>
<dbReference type="AlphaFoldDB" id="A0A8H5DQY0"/>
<feature type="compositionally biased region" description="Polar residues" evidence="1">
    <location>
        <begin position="598"/>
        <end position="615"/>
    </location>
</feature>